<protein>
    <submittedName>
        <fullName evidence="3">Putative phospholipase carboxylesterase</fullName>
    </submittedName>
</protein>
<dbReference type="PANTHER" id="PTHR43037">
    <property type="entry name" value="UNNAMED PRODUCT-RELATED"/>
    <property type="match status" value="1"/>
</dbReference>
<dbReference type="SUPFAM" id="SSF53474">
    <property type="entry name" value="alpha/beta-Hydrolases"/>
    <property type="match status" value="1"/>
</dbReference>
<dbReference type="PANTHER" id="PTHR43037:SF1">
    <property type="entry name" value="BLL1128 PROTEIN"/>
    <property type="match status" value="1"/>
</dbReference>
<dbReference type="Pfam" id="PF01738">
    <property type="entry name" value="DLH"/>
    <property type="match status" value="1"/>
</dbReference>
<reference evidence="3 4" key="2">
    <citation type="submission" date="2015-05" db="EMBL/GenBank/DDBJ databases">
        <title>Distinctive expansion of gene families associated with plant cell wall degradation and secondary metabolism in the genomes of grapevine trunk pathogens.</title>
        <authorList>
            <person name="Lawrence D.P."/>
            <person name="Travadon R."/>
            <person name="Rolshausen P.E."/>
            <person name="Baumgartner K."/>
        </authorList>
    </citation>
    <scope>NUCLEOTIDE SEQUENCE [LARGE SCALE GENOMIC DNA]</scope>
    <source>
        <strain evidence="3">DS831</strain>
    </source>
</reference>
<gene>
    <name evidence="3" type="ORF">UCDDS831_g04152</name>
</gene>
<dbReference type="Gene3D" id="3.40.50.1820">
    <property type="entry name" value="alpha/beta hydrolase"/>
    <property type="match status" value="1"/>
</dbReference>
<dbReference type="EMBL" id="LAQI01000081">
    <property type="protein sequence ID" value="KKY21897.1"/>
    <property type="molecule type" value="Genomic_DNA"/>
</dbReference>
<evidence type="ECO:0000259" key="2">
    <source>
        <dbReference type="Pfam" id="PF01738"/>
    </source>
</evidence>
<proteinExistence type="predicted"/>
<dbReference type="Proteomes" id="UP000034182">
    <property type="component" value="Unassembled WGS sequence"/>
</dbReference>
<evidence type="ECO:0000313" key="4">
    <source>
        <dbReference type="Proteomes" id="UP000034182"/>
    </source>
</evidence>
<dbReference type="GO" id="GO:0016787">
    <property type="term" value="F:hydrolase activity"/>
    <property type="evidence" value="ECO:0007669"/>
    <property type="project" value="InterPro"/>
</dbReference>
<dbReference type="InterPro" id="IPR050955">
    <property type="entry name" value="Plant_Biomass_Hydrol_Est"/>
</dbReference>
<reference evidence="3 4" key="1">
    <citation type="submission" date="2015-03" db="EMBL/GenBank/DDBJ databases">
        <authorList>
            <person name="Morales-Cruz A."/>
            <person name="Amrine K.C."/>
            <person name="Cantu D."/>
        </authorList>
    </citation>
    <scope>NUCLEOTIDE SEQUENCE [LARGE SCALE GENOMIC DNA]</scope>
    <source>
        <strain evidence="3">DS831</strain>
    </source>
</reference>
<comment type="caution">
    <text evidence="3">The sequence shown here is derived from an EMBL/GenBank/DDBJ whole genome shotgun (WGS) entry which is preliminary data.</text>
</comment>
<keyword evidence="1" id="KW-0732">Signal</keyword>
<organism evidence="3 4">
    <name type="scientific">Diplodia seriata</name>
    <dbReference type="NCBI Taxonomy" id="420778"/>
    <lineage>
        <taxon>Eukaryota</taxon>
        <taxon>Fungi</taxon>
        <taxon>Dikarya</taxon>
        <taxon>Ascomycota</taxon>
        <taxon>Pezizomycotina</taxon>
        <taxon>Dothideomycetes</taxon>
        <taxon>Dothideomycetes incertae sedis</taxon>
        <taxon>Botryosphaeriales</taxon>
        <taxon>Botryosphaeriaceae</taxon>
        <taxon>Diplodia</taxon>
    </lineage>
</organism>
<accession>A0A0G2EGB9</accession>
<name>A0A0G2EGB9_9PEZI</name>
<evidence type="ECO:0000313" key="3">
    <source>
        <dbReference type="EMBL" id="KKY21897.1"/>
    </source>
</evidence>
<feature type="domain" description="Dienelactone hydrolase" evidence="2">
    <location>
        <begin position="174"/>
        <end position="264"/>
    </location>
</feature>
<evidence type="ECO:0000256" key="1">
    <source>
        <dbReference type="ARBA" id="ARBA00022729"/>
    </source>
</evidence>
<dbReference type="AlphaFoldDB" id="A0A0G2EGB9"/>
<sequence>MPHPQDPSYAFLRLKDPGHAYANTKHIPFLFAQQTVSTATFGYDFFLSLPPNYTTLKDKQWPVVIFLHGAGESQRGPNESYACLRHGIPKIILCYDRLKDGSRPTVTIPMAERLRPRTPKSDLSATPVPPDICCKVAEEFVTLTPVLDMGNGYGWNETILTSLLDEVLPHLRIDLQRIHLTGFSMGGGGTWKLALHTPDRFATLTPVCGYGDTLRASQVAHVPQWVHHGERDDIIDISQSERMVAALKKAGADVKFSRYPDSGHDSWTETYNSIDLWEWMLTAKNGVPVALEILPAEDKTNVG</sequence>
<dbReference type="InterPro" id="IPR029058">
    <property type="entry name" value="AB_hydrolase_fold"/>
</dbReference>
<dbReference type="InterPro" id="IPR002925">
    <property type="entry name" value="Dienelactn_hydro"/>
</dbReference>